<evidence type="ECO:0000313" key="3">
    <source>
        <dbReference type="Proteomes" id="UP000029499"/>
    </source>
</evidence>
<dbReference type="Proteomes" id="UP000029499">
    <property type="component" value="Chromosome"/>
</dbReference>
<keyword evidence="3" id="KW-1185">Reference proteome</keyword>
<dbReference type="OrthoDB" id="7027699at2"/>
<dbReference type="HOGENOM" id="CLU_236169_0_0_6"/>
<feature type="domain" description="Dermonecrotic toxin N-terminal" evidence="1">
    <location>
        <begin position="616"/>
        <end position="890"/>
    </location>
</feature>
<accession>A0A089YP08</accession>
<evidence type="ECO:0000313" key="2">
    <source>
        <dbReference type="EMBL" id="AIS16087.1"/>
    </source>
</evidence>
<name>A0A089YP08_9PSED</name>
<reference evidence="2 3" key="1">
    <citation type="journal article" date="2015" name="J. Biotechnol.">
        <title>Complete genome sequence of Pseudomonas rhizosphaerae IH5T (=DSM 16299T), a phosphate-solubilizing rhizobacterium for bacterial biofertilizer.</title>
        <authorList>
            <person name="Kwak Y."/>
            <person name="Jung B.K."/>
            <person name="Shin J.H."/>
        </authorList>
    </citation>
    <scope>NUCLEOTIDE SEQUENCE [LARGE SCALE GENOMIC DNA]</scope>
    <source>
        <strain evidence="2">DSM 16299</strain>
    </source>
</reference>
<dbReference type="Pfam" id="PF20178">
    <property type="entry name" value="ToxA_N"/>
    <property type="match status" value="2"/>
</dbReference>
<sequence>MSDANTLFVSRPLPYRAYPMRHDNLVQEGSLLWERARTRLQALLAQVPRAIDPLPPPAALAEQTLEEQHKQRWINYWNGRAPHTSASRRVAAEQSFLDHLQAAAQLAYYHGQLTHAQLLPLLRLLEGAGDSETQPVLVETVALKPGEGTKLRAVGALVITADSAAQLLYLPTQNPALRAFADRQALQTDLLRNRSGVFQSTTLPVDTAVELSYQTARLSSACKQWLSHCRHGYLEAARASTPCNGEEACAATTATRQPPCQVPFATLPAFQTPEPTENADNFAAFGSLSPDIPQSHRWAELKRQHQAMLNLLADDLRAGTDSPGWVRLKALFAALTHAQTRASQAAAGLLAADKLEDLYRLRYLPNAHYSALYQARLDGVRAEVALQEALGLLSLPQVQLMQAMLSNPQASKRKAEHGIACAVSLSFTRASDAASTTQVQQLHGVVAFMPANALAGEGFVLAYWPGLGGGLEPFESLAHLKRTLFRLSADTDTVALQLSPITGDFFDHGLQGQLHACEEQASGLIERLPSATHSRERLESLQQLTAQTYEHLLVPAHAARDRAYVQLAQEGFSESLTAGSPSWLKALGMDDRQRLKSLISDYIRAARASNSQLERDLPDLGQFANARLQQRLQSDFKLTDGVDVLIDIPDRLIQRKHPVAGSGAPGTPQQTTATAGPTWTSWPLANLAQHNIDADLLQRLGFMRVQVTGADAEQRGRVLAGIDLSYVRKTVTDLNLAQACEDKIRQAFLGSASQHPYANAHQRECLLEPVRLMLHLQSEYARHQGRISASGYRLAVLATDASNAAAFKSDGRDVQLLPARLMVGGRDTDDRPTTLSGVTFVHDRNGGQTLLYLPDAPDHRCLREYPSLAAARLGLFDLTLDGKVVDYLANRAISGSPASHKARIEQAGLRRFDGLIGVGHPWPATTSMASHLLDAYMGQLIEAQRRRGRSNDALYLEQAALSHGNVFDYLKMAFGMLPFVGTALALYDAWAAANAAVGALRTGAFGEGLNQLEAMLAALIDAAIDIVPGAVSAPGGGLLTRGRQWSMLARRAGAPVATKQAMAGGSNPFAGYQYRLPLDLSELKPATQGLYRAVYRHADGDFILRDGQPYRVTLHSSPQTWRLHGTASKSYAQPIALDPTGRWQTHGALYGTLIKDGLAGGGGVLGYLGHRAADGLQPLWPAAIRERLPRWLVDRQYRRHFELSSSIEHGNKVLREQLNLNESLIMEHAADPQRRPSAEAACASDIERAEALYVLLQEHEVHVSRDFLRRNKQFQSEVAYIVAGRRINQAKLAGRWINELTETLNQPRAPGELFDLPLSQMLEQRRTRLTLDQQYGFMEQRLQHARTWADRVTLRSDRAHLREVLDAVGAADLEIARASNLTQLAHETADVSKISDMFHLLDTQAMRNRFHHGLESHLRLSETTAGLRDRQSVLLSSRQIYVDYRKQLNTWIRNRPDRFDPEAFERLIQSLDRLIDHVDKTMPHLSSVSRKPKQPGSATRRVFETHEHDFFIGEESRKADGEQIFTLTGTGGRLETYRRAGGQWRLQDAPQPGPSQPLAELLAEGRKWLDASAAHERRVESYAVPGEAPANLQDLMVNQGKQLELRAAAIEQQQPSNELVQRLRVRAEELRAKGRALRIRQAMSSQTPTEGYLDYLLEQRQVDIVKVGDRIPIGTARAEADFLQEYVIRDISVQPPVSLWYAHFHYGRERAAFEQFDKAHIKRPEQRMLGLRWQKEHGPEAQRIWRGPIGKPLAKKHFEGVQA</sequence>
<dbReference type="RefSeq" id="WP_043185402.1">
    <property type="nucleotide sequence ID" value="NZ_CP009533.1"/>
</dbReference>
<dbReference type="EMBL" id="CP009533">
    <property type="protein sequence ID" value="AIS16087.1"/>
    <property type="molecule type" value="Genomic_DNA"/>
</dbReference>
<evidence type="ECO:0000259" key="1">
    <source>
        <dbReference type="Pfam" id="PF20178"/>
    </source>
</evidence>
<dbReference type="KEGG" id="prh:LT40_01175"/>
<dbReference type="InterPro" id="IPR046673">
    <property type="entry name" value="ToxA_N"/>
</dbReference>
<proteinExistence type="predicted"/>
<protein>
    <recommendedName>
        <fullName evidence="1">Dermonecrotic toxin N-terminal domain-containing protein</fullName>
    </recommendedName>
</protein>
<feature type="domain" description="Dermonecrotic toxin N-terminal" evidence="1">
    <location>
        <begin position="68"/>
        <end position="191"/>
    </location>
</feature>
<organism evidence="2 3">
    <name type="scientific">Pseudomonas rhizosphaerae</name>
    <dbReference type="NCBI Taxonomy" id="216142"/>
    <lineage>
        <taxon>Bacteria</taxon>
        <taxon>Pseudomonadati</taxon>
        <taxon>Pseudomonadota</taxon>
        <taxon>Gammaproteobacteria</taxon>
        <taxon>Pseudomonadales</taxon>
        <taxon>Pseudomonadaceae</taxon>
        <taxon>Pseudomonas</taxon>
    </lineage>
</organism>
<gene>
    <name evidence="2" type="ORF">LT40_01175</name>
</gene>